<dbReference type="PANTHER" id="PTHR30408:SF13">
    <property type="entry name" value="TYPE I RESTRICTION ENZYME HINDI SPECIFICITY SUBUNIT"/>
    <property type="match status" value="1"/>
</dbReference>
<protein>
    <submittedName>
        <fullName evidence="6">Restriction modification system DNA specificity domain protein</fullName>
    </submittedName>
</protein>
<feature type="domain" description="Type I restriction modification DNA specificity" evidence="5">
    <location>
        <begin position="1"/>
        <end position="158"/>
    </location>
</feature>
<gene>
    <name evidence="6" type="ORF">SR1949_47400</name>
</gene>
<proteinExistence type="inferred from homology"/>
<dbReference type="Pfam" id="PF01420">
    <property type="entry name" value="Methylase_S"/>
    <property type="match status" value="2"/>
</dbReference>
<keyword evidence="7" id="KW-1185">Reference proteome</keyword>
<evidence type="ECO:0000256" key="3">
    <source>
        <dbReference type="ARBA" id="ARBA00023125"/>
    </source>
</evidence>
<organism evidence="6 7">
    <name type="scientific">Sphaerospermopsis reniformis</name>
    <dbReference type="NCBI Taxonomy" id="531300"/>
    <lineage>
        <taxon>Bacteria</taxon>
        <taxon>Bacillati</taxon>
        <taxon>Cyanobacteriota</taxon>
        <taxon>Cyanophyceae</taxon>
        <taxon>Nostocales</taxon>
        <taxon>Aphanizomenonaceae</taxon>
        <taxon>Sphaerospermopsis</taxon>
    </lineage>
</organism>
<dbReference type="GO" id="GO:0009307">
    <property type="term" value="P:DNA restriction-modification system"/>
    <property type="evidence" value="ECO:0007669"/>
    <property type="project" value="UniProtKB-KW"/>
</dbReference>
<keyword evidence="4" id="KW-0175">Coiled coil</keyword>
<reference evidence="7" key="1">
    <citation type="submission" date="2019-02" db="EMBL/GenBank/DDBJ databases">
        <title>Draft genome sequence of Sphaerospermopsis reniformis NIES-1949.</title>
        <authorList>
            <person name="Yamaguchi H."/>
            <person name="Suzuki S."/>
            <person name="Kawachi M."/>
        </authorList>
    </citation>
    <scope>NUCLEOTIDE SEQUENCE [LARGE SCALE GENOMIC DNA]</scope>
    <source>
        <strain evidence="7">NIES-1949</strain>
    </source>
</reference>
<dbReference type="GO" id="GO:0003677">
    <property type="term" value="F:DNA binding"/>
    <property type="evidence" value="ECO:0007669"/>
    <property type="project" value="UniProtKB-KW"/>
</dbReference>
<sequence length="393" mass="44802">MSEWQKIELEKFITFQRGFDIVKRDMEEDGLYDVIFSSGFGGKHDQFKVKAPGVIIGRKGTLGSVFYCDTDFWPTDTTLWVKDFHKNHPKFAYYFLKTLKFEQYDCGSANPTLNRNHIHTLEVSIPKSPEEQKRIAAVLSCLDAKIDNLRRQNETLEKIAQTLFKHWFIDFEFPNDEGKPYKSSGGAMSPSELGDIPAGWKVLIFQECLKHLIDNRGKTPQFFESGIPALSAKFVKGGFLINQDSFNYVALELFDSSEKLEVGDIIMTSEAPLGELFYIAKNTNYYPAQRVFALRANPEIISPSYFNYWLASPLGQSLIKRRGTGSTVQGIKQSELYKCEVLIPKQEIMERASGVFSQVLLKKEVNGEQIQILAKTRDTLLPKLMSGQIRIKE</sequence>
<evidence type="ECO:0000259" key="5">
    <source>
        <dbReference type="Pfam" id="PF01420"/>
    </source>
</evidence>
<dbReference type="AlphaFoldDB" id="A0A480A7C3"/>
<dbReference type="Proteomes" id="UP000300142">
    <property type="component" value="Unassembled WGS sequence"/>
</dbReference>
<evidence type="ECO:0000313" key="6">
    <source>
        <dbReference type="EMBL" id="GCL39613.1"/>
    </source>
</evidence>
<keyword evidence="2" id="KW-0680">Restriction system</keyword>
<comment type="caution">
    <text evidence="6">The sequence shown here is derived from an EMBL/GenBank/DDBJ whole genome shotgun (WGS) entry which is preliminary data.</text>
</comment>
<dbReference type="CDD" id="cd17267">
    <property type="entry name" value="RMtype1_S_EcoAO83I-TRD1-CR1_like"/>
    <property type="match status" value="1"/>
</dbReference>
<comment type="similarity">
    <text evidence="1">Belongs to the type-I restriction system S methylase family.</text>
</comment>
<evidence type="ECO:0000256" key="2">
    <source>
        <dbReference type="ARBA" id="ARBA00022747"/>
    </source>
</evidence>
<keyword evidence="3" id="KW-0238">DNA-binding</keyword>
<dbReference type="EMBL" id="BJCE01000283">
    <property type="protein sequence ID" value="GCL39613.1"/>
    <property type="molecule type" value="Genomic_DNA"/>
</dbReference>
<dbReference type="InterPro" id="IPR000055">
    <property type="entry name" value="Restrct_endonuc_typeI_TRD"/>
</dbReference>
<evidence type="ECO:0000256" key="4">
    <source>
        <dbReference type="SAM" id="Coils"/>
    </source>
</evidence>
<accession>A0A480A7C3</accession>
<dbReference type="PANTHER" id="PTHR30408">
    <property type="entry name" value="TYPE-1 RESTRICTION ENZYME ECOKI SPECIFICITY PROTEIN"/>
    <property type="match status" value="1"/>
</dbReference>
<name>A0A480A7C3_9CYAN</name>
<feature type="domain" description="Type I restriction modification DNA specificity" evidence="5">
    <location>
        <begin position="243"/>
        <end position="351"/>
    </location>
</feature>
<evidence type="ECO:0000256" key="1">
    <source>
        <dbReference type="ARBA" id="ARBA00010923"/>
    </source>
</evidence>
<dbReference type="Gene3D" id="3.90.220.20">
    <property type="entry name" value="DNA methylase specificity domains"/>
    <property type="match status" value="2"/>
</dbReference>
<dbReference type="InterPro" id="IPR052021">
    <property type="entry name" value="Type-I_RS_S_subunit"/>
</dbReference>
<dbReference type="SUPFAM" id="SSF116734">
    <property type="entry name" value="DNA methylase specificity domain"/>
    <property type="match status" value="2"/>
</dbReference>
<feature type="coiled-coil region" evidence="4">
    <location>
        <begin position="139"/>
        <end position="166"/>
    </location>
</feature>
<evidence type="ECO:0000313" key="7">
    <source>
        <dbReference type="Proteomes" id="UP000300142"/>
    </source>
</evidence>
<dbReference type="RefSeq" id="WP_137669145.1">
    <property type="nucleotide sequence ID" value="NZ_BJCE01000283.1"/>
</dbReference>
<dbReference type="InterPro" id="IPR044946">
    <property type="entry name" value="Restrct_endonuc_typeI_TRD_sf"/>
</dbReference>